<gene>
    <name evidence="5" type="primary">thiK</name>
    <name evidence="7" type="ORF">AB3G37_16670</name>
</gene>
<evidence type="ECO:0000313" key="7">
    <source>
        <dbReference type="EMBL" id="XDU71181.1"/>
    </source>
</evidence>
<dbReference type="GO" id="GO:0006772">
    <property type="term" value="P:thiamine metabolic process"/>
    <property type="evidence" value="ECO:0007669"/>
    <property type="project" value="InterPro"/>
</dbReference>
<dbReference type="AlphaFoldDB" id="A0AB39VNL8"/>
<organism evidence="7">
    <name type="scientific">Rouxiella sp. WC2420</name>
    <dbReference type="NCBI Taxonomy" id="3234145"/>
    <lineage>
        <taxon>Bacteria</taxon>
        <taxon>Pseudomonadati</taxon>
        <taxon>Pseudomonadota</taxon>
        <taxon>Gammaproteobacteria</taxon>
        <taxon>Enterobacterales</taxon>
        <taxon>Yersiniaceae</taxon>
        <taxon>Rouxiella</taxon>
    </lineage>
</organism>
<comment type="pathway">
    <text evidence="5">Cofactor biosynthesis; thiamine diphosphate biosynthesis; thiamine phosphate from thiamine: step 1/1.</text>
</comment>
<dbReference type="SUPFAM" id="SSF56112">
    <property type="entry name" value="Protein kinase-like (PK-like)"/>
    <property type="match status" value="1"/>
</dbReference>
<dbReference type="Pfam" id="PF01636">
    <property type="entry name" value="APH"/>
    <property type="match status" value="1"/>
</dbReference>
<evidence type="ECO:0000256" key="4">
    <source>
        <dbReference type="ARBA" id="ARBA00022840"/>
    </source>
</evidence>
<evidence type="ECO:0000256" key="5">
    <source>
        <dbReference type="HAMAP-Rule" id="MF_01604"/>
    </source>
</evidence>
<dbReference type="GO" id="GO:0009229">
    <property type="term" value="P:thiamine diphosphate biosynthetic process"/>
    <property type="evidence" value="ECO:0007669"/>
    <property type="project" value="UniProtKB-UniRule"/>
</dbReference>
<sequence>MSGQAVVQFKIKTNPSLEAWVKKYLPADYSAGCIFTPVEGLSSESWRIEAASGVYLARLQSTEKRQLGIDRRRENRLLRHLSSKHIAPQVYAWACPWLVVNWIAGETLDEKHFFAAQSQQQLAALLAKLHRSQPCGETLDIKRRFADYWQLIDRRRLTPSWLHLHKRLLKQRLPRALKISLAHMDIHPQNWVNSPEGIRLIDWEYAVSADIGLEFAALFSGNAYSKTQRYELLQAYAQQGGFGDVARLEQQVRQWRLWLEYLMLMWFEVRWQQTADIRYASWAQPLRQKLLSEF</sequence>
<feature type="domain" description="Aminoglycoside phosphotransferase" evidence="6">
    <location>
        <begin position="39"/>
        <end position="243"/>
    </location>
</feature>
<evidence type="ECO:0000259" key="6">
    <source>
        <dbReference type="Pfam" id="PF01636"/>
    </source>
</evidence>
<reference evidence="7" key="1">
    <citation type="submission" date="2024-07" db="EMBL/GenBank/DDBJ databases">
        <authorList>
            <person name="Biller S.J."/>
        </authorList>
    </citation>
    <scope>NUCLEOTIDE SEQUENCE</scope>
    <source>
        <strain evidence="7">WC2420</strain>
    </source>
</reference>
<dbReference type="PANTHER" id="PTHR21310">
    <property type="entry name" value="AMINOGLYCOSIDE PHOSPHOTRANSFERASE-RELATED-RELATED"/>
    <property type="match status" value="1"/>
</dbReference>
<dbReference type="EMBL" id="CP165628">
    <property type="protein sequence ID" value="XDU71181.1"/>
    <property type="molecule type" value="Genomic_DNA"/>
</dbReference>
<keyword evidence="1 5" id="KW-0808">Transferase</keyword>
<dbReference type="Gene3D" id="3.90.1200.10">
    <property type="match status" value="1"/>
</dbReference>
<proteinExistence type="inferred from homology"/>
<dbReference type="InterPro" id="IPR051678">
    <property type="entry name" value="AGP_Transferase"/>
</dbReference>
<dbReference type="InterPro" id="IPR014093">
    <property type="entry name" value="Thiamine_kinase"/>
</dbReference>
<evidence type="ECO:0000256" key="3">
    <source>
        <dbReference type="ARBA" id="ARBA00022777"/>
    </source>
</evidence>
<comment type="function">
    <text evidence="5">Catalyzes the phosphorylation of thiamine to thiamine phosphate.</text>
</comment>
<dbReference type="GO" id="GO:0019165">
    <property type="term" value="F:thiamine kinase activity"/>
    <property type="evidence" value="ECO:0007669"/>
    <property type="project" value="UniProtKB-UniRule"/>
</dbReference>
<comment type="similarity">
    <text evidence="5">Belongs to the thiamine kinase family.</text>
</comment>
<dbReference type="InterPro" id="IPR011009">
    <property type="entry name" value="Kinase-like_dom_sf"/>
</dbReference>
<keyword evidence="2 5" id="KW-0547">Nucleotide-binding</keyword>
<accession>A0AB39VNL8</accession>
<dbReference type="RefSeq" id="WP_369788530.1">
    <property type="nucleotide sequence ID" value="NZ_CP165628.1"/>
</dbReference>
<protein>
    <recommendedName>
        <fullName evidence="5">Thiamine kinase</fullName>
        <ecNumber evidence="5">2.7.1.89</ecNumber>
    </recommendedName>
</protein>
<dbReference type="HAMAP" id="MF_01604">
    <property type="entry name" value="Thiamine_kinase"/>
    <property type="match status" value="1"/>
</dbReference>
<comment type="catalytic activity">
    <reaction evidence="5">
        <text>thiamine + ATP = thiamine phosphate + ADP + H(+)</text>
        <dbReference type="Rhea" id="RHEA:12012"/>
        <dbReference type="ChEBI" id="CHEBI:15378"/>
        <dbReference type="ChEBI" id="CHEBI:18385"/>
        <dbReference type="ChEBI" id="CHEBI:30616"/>
        <dbReference type="ChEBI" id="CHEBI:37575"/>
        <dbReference type="ChEBI" id="CHEBI:456216"/>
        <dbReference type="EC" id="2.7.1.89"/>
    </reaction>
</comment>
<name>A0AB39VNL8_9GAMM</name>
<evidence type="ECO:0000256" key="2">
    <source>
        <dbReference type="ARBA" id="ARBA00022741"/>
    </source>
</evidence>
<evidence type="ECO:0000256" key="1">
    <source>
        <dbReference type="ARBA" id="ARBA00022679"/>
    </source>
</evidence>
<dbReference type="EC" id="2.7.1.89" evidence="5"/>
<keyword evidence="3 5" id="KW-0418">Kinase</keyword>
<dbReference type="InterPro" id="IPR002575">
    <property type="entry name" value="Aminoglycoside_PTrfase"/>
</dbReference>
<dbReference type="GO" id="GO:0005524">
    <property type="term" value="F:ATP binding"/>
    <property type="evidence" value="ECO:0007669"/>
    <property type="project" value="UniProtKB-KW"/>
</dbReference>
<keyword evidence="4 5" id="KW-0067">ATP-binding</keyword>